<accession>A0A914QU71</accession>
<evidence type="ECO:0000313" key="2">
    <source>
        <dbReference type="WBParaSite" id="PDA_v2.g5291.t1"/>
    </source>
</evidence>
<reference evidence="2" key="1">
    <citation type="submission" date="2022-11" db="UniProtKB">
        <authorList>
            <consortium name="WormBaseParasite"/>
        </authorList>
    </citation>
    <scope>IDENTIFICATION</scope>
</reference>
<organism evidence="1 2">
    <name type="scientific">Panagrolaimus davidi</name>
    <dbReference type="NCBI Taxonomy" id="227884"/>
    <lineage>
        <taxon>Eukaryota</taxon>
        <taxon>Metazoa</taxon>
        <taxon>Ecdysozoa</taxon>
        <taxon>Nematoda</taxon>
        <taxon>Chromadorea</taxon>
        <taxon>Rhabditida</taxon>
        <taxon>Tylenchina</taxon>
        <taxon>Panagrolaimomorpha</taxon>
        <taxon>Panagrolaimoidea</taxon>
        <taxon>Panagrolaimidae</taxon>
        <taxon>Panagrolaimus</taxon>
    </lineage>
</organism>
<dbReference type="WBParaSite" id="PDA_v2.g5291.t1">
    <property type="protein sequence ID" value="PDA_v2.g5291.t1"/>
    <property type="gene ID" value="PDA_v2.g5291"/>
</dbReference>
<sequence length="523" mass="62979">MTSILLPNEYFKKLDQSYQKCIVELEKELNETLWYDSALKSEIIDKFSDKYLMPKEIWDKRIDLQSLDANPNPKAEYKKIKEKALTHFYSKRKHPIYYRDPNRKLLKAKFLPAIFPLYEELQITFGEIEENDNDKFDQKYIEYCLTFPHWRLEECLKEFDEISVTPIPKRVFKKYKNVKELYDKIKLSENDLNQWFKCLLESEDDDFIMHNIEYSIGTDLTNKDLWKLYIQYLRDSKKYNEMVNVYSKYCRFFLDDFEMLNEYKIEAEKYKIENINKMAEFTQSVNDSMFVKYDLQICKKSLHENIYLQSFSLPKIFIRYILDTSNAYTLFNIYQSCKYFYHIHPKPICHKFSVQQQIMKQEIIFNGQSLEINVKKHETQMFKNFYISNNIEFNSPKFPYSLSNLINVLYKCDAKYLNIYGQNLNLDEFKFLAGHGNIKKLIFYNVKITNPDGSLIFLEDILSITPKIYHIRMRSSFLNINSQTFQILSKLKFENKFEFFFISIASGEADSNEFCEFLKVIFL</sequence>
<proteinExistence type="predicted"/>
<protein>
    <submittedName>
        <fullName evidence="2">F-box domain-containing protein</fullName>
    </submittedName>
</protein>
<evidence type="ECO:0000313" key="1">
    <source>
        <dbReference type="Proteomes" id="UP000887578"/>
    </source>
</evidence>
<keyword evidence="1" id="KW-1185">Reference proteome</keyword>
<dbReference type="Proteomes" id="UP000887578">
    <property type="component" value="Unplaced"/>
</dbReference>
<dbReference type="AlphaFoldDB" id="A0A914QU71"/>
<name>A0A914QU71_9BILA</name>